<gene>
    <name evidence="3" type="ORF">SAMN05421852_101245</name>
</gene>
<keyword evidence="4" id="KW-1185">Reference proteome</keyword>
<proteinExistence type="predicted"/>
<dbReference type="PANTHER" id="PTHR35936">
    <property type="entry name" value="MEMBRANE-BOUND LYTIC MUREIN TRANSGLYCOSYLASE F"/>
    <property type="match status" value="1"/>
</dbReference>
<evidence type="ECO:0000256" key="1">
    <source>
        <dbReference type="ARBA" id="ARBA00022729"/>
    </source>
</evidence>
<dbReference type="STRING" id="46223.SAMN05421852_101245"/>
<evidence type="ECO:0000313" key="4">
    <source>
        <dbReference type="Proteomes" id="UP000199545"/>
    </source>
</evidence>
<keyword evidence="1" id="KW-0732">Signal</keyword>
<evidence type="ECO:0000313" key="3">
    <source>
        <dbReference type="EMBL" id="SFI64907.1"/>
    </source>
</evidence>
<dbReference type="RefSeq" id="WP_175482228.1">
    <property type="nucleotide sequence ID" value="NZ_FORR01000001.1"/>
</dbReference>
<organism evidence="3 4">
    <name type="scientific">Thermoflavimicrobium dichotomicum</name>
    <dbReference type="NCBI Taxonomy" id="46223"/>
    <lineage>
        <taxon>Bacteria</taxon>
        <taxon>Bacillati</taxon>
        <taxon>Bacillota</taxon>
        <taxon>Bacilli</taxon>
        <taxon>Bacillales</taxon>
        <taxon>Thermoactinomycetaceae</taxon>
        <taxon>Thermoflavimicrobium</taxon>
    </lineage>
</organism>
<accession>A0A1I3JXC4</accession>
<evidence type="ECO:0000259" key="2">
    <source>
        <dbReference type="SMART" id="SM00062"/>
    </source>
</evidence>
<name>A0A1I3JXC4_9BACL</name>
<dbReference type="AlphaFoldDB" id="A0A1I3JXC4"/>
<feature type="domain" description="Solute-binding protein family 3/N-terminal" evidence="2">
    <location>
        <begin position="39"/>
        <end position="286"/>
    </location>
</feature>
<reference evidence="3 4" key="1">
    <citation type="submission" date="2016-10" db="EMBL/GenBank/DDBJ databases">
        <authorList>
            <person name="de Groot N.N."/>
        </authorList>
    </citation>
    <scope>NUCLEOTIDE SEQUENCE [LARGE SCALE GENOMIC DNA]</scope>
    <source>
        <strain evidence="3 4">DSM 44778</strain>
    </source>
</reference>
<dbReference type="EMBL" id="FORR01000001">
    <property type="protein sequence ID" value="SFI64907.1"/>
    <property type="molecule type" value="Genomic_DNA"/>
</dbReference>
<dbReference type="Proteomes" id="UP000199545">
    <property type="component" value="Unassembled WGS sequence"/>
</dbReference>
<dbReference type="InterPro" id="IPR001638">
    <property type="entry name" value="Solute-binding_3/MltF_N"/>
</dbReference>
<dbReference type="SUPFAM" id="SSF53850">
    <property type="entry name" value="Periplasmic binding protein-like II"/>
    <property type="match status" value="1"/>
</dbReference>
<dbReference type="Pfam" id="PF00497">
    <property type="entry name" value="SBP_bac_3"/>
    <property type="match status" value="1"/>
</dbReference>
<sequence length="286" mass="31283">MKRALMLLVTTFVAVALVLTSCTIKVDFGGQESAAEGKKLTVVTDAQFPPFEKLGTDGKIIGFDAELLEAVAKAAGVDVELKHVGWDQMFKEVDAGKADAAIAAISITQDRLAKYEFTDSYFVSKQLILVPVGSNVKTLEDLRGKDIGVLAGSTGATTVKKEFGEKYSKLEEYDDIPSAVKDLAAERLDAVVADSGVVKYFVQTLEETSVNKEENISSSQGQTRIVVKIGRMKIKAVEDPFFPPESYGIMVKKGKTEILQELNKGLKKVKEDGTYDRIYQKYFGKD</sequence>
<dbReference type="PROSITE" id="PS51257">
    <property type="entry name" value="PROKAR_LIPOPROTEIN"/>
    <property type="match status" value="1"/>
</dbReference>
<dbReference type="Gene3D" id="3.40.190.10">
    <property type="entry name" value="Periplasmic binding protein-like II"/>
    <property type="match status" value="4"/>
</dbReference>
<protein>
    <submittedName>
        <fullName evidence="3">Polar amino acid transport system substrate-binding protein</fullName>
    </submittedName>
</protein>
<dbReference type="SMART" id="SM00062">
    <property type="entry name" value="PBPb"/>
    <property type="match status" value="1"/>
</dbReference>
<dbReference type="PANTHER" id="PTHR35936:SF17">
    <property type="entry name" value="ARGININE-BINDING EXTRACELLULAR PROTEIN ARTP"/>
    <property type="match status" value="1"/>
</dbReference>